<dbReference type="AlphaFoldDB" id="A0A518ELA0"/>
<keyword evidence="4" id="KW-1185">Reference proteome</keyword>
<feature type="transmembrane region" description="Helical" evidence="2">
    <location>
        <begin position="21"/>
        <end position="41"/>
    </location>
</feature>
<proteinExistence type="predicted"/>
<feature type="region of interest" description="Disordered" evidence="1">
    <location>
        <begin position="69"/>
        <end position="109"/>
    </location>
</feature>
<evidence type="ECO:0000313" key="4">
    <source>
        <dbReference type="Proteomes" id="UP000320390"/>
    </source>
</evidence>
<keyword evidence="2" id="KW-0812">Transmembrane</keyword>
<gene>
    <name evidence="3" type="ORF">Poly30_03460</name>
</gene>
<accession>A0A518ELA0</accession>
<name>A0A518ELA0_9BACT</name>
<sequence>MTAARKRILRRSLLVYGDMNRAALTAIFALVSAIGLFFLSAGDRVNEDSHRGIAKLPRMEADSQTVIPGVPLPSLREESTGRVSATNRTAEEPMPWRRSQAERAVERGEDPPGFGLLRIEALRHGVDVTDISVQLRGTADSIHAPSEKGHWSYFVRTGSHVLIDVTDETTGWVQTETTLAPDSGEDRTLVVELHPPQIDGEMLLRLVSSADGSPVAKAQVISVCSDPPDLKDGESDASGRVRVPRGPGFRYVVTAPGFTGLELPAFPPTALAFQTLELQAVAQLYGSVDPDLHGRGSIEVSQPVVDPGGSGVTSRRAITSAGIGTGGRWRTGDLTLPNGVEAWTGLHVDLVASGVRRSLARGLTVAPGDRIEVLDRFTSAAPGVLEFTYASGHALAKDVKVMLRRNSGTIPTESRTWSGWKAH</sequence>
<feature type="compositionally biased region" description="Basic and acidic residues" evidence="1">
    <location>
        <begin position="89"/>
        <end position="109"/>
    </location>
</feature>
<evidence type="ECO:0000313" key="3">
    <source>
        <dbReference type="EMBL" id="QDV04852.1"/>
    </source>
</evidence>
<keyword evidence="2" id="KW-0472">Membrane</keyword>
<keyword evidence="2" id="KW-1133">Transmembrane helix</keyword>
<organism evidence="3 4">
    <name type="scientific">Saltatorellus ferox</name>
    <dbReference type="NCBI Taxonomy" id="2528018"/>
    <lineage>
        <taxon>Bacteria</taxon>
        <taxon>Pseudomonadati</taxon>
        <taxon>Planctomycetota</taxon>
        <taxon>Planctomycetia</taxon>
        <taxon>Planctomycetia incertae sedis</taxon>
        <taxon>Saltatorellus</taxon>
    </lineage>
</organism>
<reference evidence="3 4" key="1">
    <citation type="submission" date="2019-02" db="EMBL/GenBank/DDBJ databases">
        <title>Deep-cultivation of Planctomycetes and their phenomic and genomic characterization uncovers novel biology.</title>
        <authorList>
            <person name="Wiegand S."/>
            <person name="Jogler M."/>
            <person name="Boedeker C."/>
            <person name="Pinto D."/>
            <person name="Vollmers J."/>
            <person name="Rivas-Marin E."/>
            <person name="Kohn T."/>
            <person name="Peeters S.H."/>
            <person name="Heuer A."/>
            <person name="Rast P."/>
            <person name="Oberbeckmann S."/>
            <person name="Bunk B."/>
            <person name="Jeske O."/>
            <person name="Meyerdierks A."/>
            <person name="Storesund J.E."/>
            <person name="Kallscheuer N."/>
            <person name="Luecker S."/>
            <person name="Lage O.M."/>
            <person name="Pohl T."/>
            <person name="Merkel B.J."/>
            <person name="Hornburger P."/>
            <person name="Mueller R.-W."/>
            <person name="Bruemmer F."/>
            <person name="Labrenz M."/>
            <person name="Spormann A.M."/>
            <person name="Op den Camp H."/>
            <person name="Overmann J."/>
            <person name="Amann R."/>
            <person name="Jetten M.S.M."/>
            <person name="Mascher T."/>
            <person name="Medema M.H."/>
            <person name="Devos D.P."/>
            <person name="Kaster A.-K."/>
            <person name="Ovreas L."/>
            <person name="Rohde M."/>
            <person name="Galperin M.Y."/>
            <person name="Jogler C."/>
        </authorList>
    </citation>
    <scope>NUCLEOTIDE SEQUENCE [LARGE SCALE GENOMIC DNA]</scope>
    <source>
        <strain evidence="3 4">Poly30</strain>
    </source>
</reference>
<dbReference type="EMBL" id="CP036434">
    <property type="protein sequence ID" value="QDV04852.1"/>
    <property type="molecule type" value="Genomic_DNA"/>
</dbReference>
<dbReference type="Proteomes" id="UP000320390">
    <property type="component" value="Chromosome"/>
</dbReference>
<protein>
    <submittedName>
        <fullName evidence="3">Uncharacterized protein</fullName>
    </submittedName>
</protein>
<evidence type="ECO:0000256" key="2">
    <source>
        <dbReference type="SAM" id="Phobius"/>
    </source>
</evidence>
<evidence type="ECO:0000256" key="1">
    <source>
        <dbReference type="SAM" id="MobiDB-lite"/>
    </source>
</evidence>